<dbReference type="InterPro" id="IPR046341">
    <property type="entry name" value="SET_dom_sf"/>
</dbReference>
<evidence type="ECO:0000313" key="2">
    <source>
        <dbReference type="EMBL" id="UQC91005.1"/>
    </source>
</evidence>
<dbReference type="SUPFAM" id="SSF82199">
    <property type="entry name" value="SET domain"/>
    <property type="match status" value="1"/>
</dbReference>
<feature type="region of interest" description="Disordered" evidence="1">
    <location>
        <begin position="1"/>
        <end position="48"/>
    </location>
</feature>
<reference evidence="2" key="1">
    <citation type="journal article" date="2021" name="Mol. Plant Microbe Interact.">
        <title>Complete Genome Sequence of the Plant-Pathogenic Fungus Colletotrichum lupini.</title>
        <authorList>
            <person name="Baroncelli R."/>
            <person name="Pensec F."/>
            <person name="Da Lio D."/>
            <person name="Boufleur T."/>
            <person name="Vicente I."/>
            <person name="Sarrocco S."/>
            <person name="Picot A."/>
            <person name="Baraldi E."/>
            <person name="Sukno S."/>
            <person name="Thon M."/>
            <person name="Le Floch G."/>
        </authorList>
    </citation>
    <scope>NUCLEOTIDE SEQUENCE</scope>
    <source>
        <strain evidence="2">IMI 504893</strain>
    </source>
</reference>
<accession>A0A9Q8T8M0</accession>
<proteinExistence type="predicted"/>
<dbReference type="Proteomes" id="UP000830671">
    <property type="component" value="Chromosome 9"/>
</dbReference>
<dbReference type="GeneID" id="73350467"/>
<dbReference type="AlphaFoldDB" id="A0A9Q8T8M0"/>
<dbReference type="RefSeq" id="XP_049152604.1">
    <property type="nucleotide sequence ID" value="XM_049295457.1"/>
</dbReference>
<gene>
    <name evidence="2" type="ORF">CLUP02_16538</name>
</gene>
<dbReference type="KEGG" id="clup:CLUP02_16538"/>
<dbReference type="EMBL" id="CP019481">
    <property type="protein sequence ID" value="UQC91005.1"/>
    <property type="molecule type" value="Genomic_DNA"/>
</dbReference>
<keyword evidence="3" id="KW-1185">Reference proteome</keyword>
<feature type="compositionally biased region" description="Polar residues" evidence="1">
    <location>
        <begin position="8"/>
        <end position="44"/>
    </location>
</feature>
<dbReference type="Gene3D" id="2.170.270.10">
    <property type="entry name" value="SET domain"/>
    <property type="match status" value="1"/>
</dbReference>
<sequence length="441" mass="48799">MAEVFQPTFYNNPRGTISQNQSISTKAPNSPNPARSHAMSQPKNWPSGLSYLSAPAHSKLLSQAQRQAIAQKPPDVPDIPAQATVLPSPLVKITPITDAGHPAQGQCGLFATRHLKPGTFVLPYLGTVHPGAGALGAEAGTEKSDYDLWLDREAEVAVDADKGGNEARFINDYRGVGERPNAEFREVWCQRWRQKCMAVWVLPEGKNGRGKGGIGKGEEILRKVKMNFKAAIFKSLGLLGQCYYAVPVRLGATTCPRSKRLCQNMPEPMMYLIVLERKNDGNLKAPRIHGRSCHSFSSKTKNLTSEALENNYMWYRDIPTVCIYHNQLETECFESRRGAANYNALRHRLPWKASSLLSRAWSTTAVCRICVGQRTVFDIGIARIPSKPHVYGYERRTSTFLPGHGAKPMADYSGFAQMCSPSSFIFSLSDVKILNMNAALK</sequence>
<evidence type="ECO:0000313" key="3">
    <source>
        <dbReference type="Proteomes" id="UP000830671"/>
    </source>
</evidence>
<name>A0A9Q8T8M0_9PEZI</name>
<protein>
    <submittedName>
        <fullName evidence="2">SET domain-containing protein</fullName>
    </submittedName>
</protein>
<organism evidence="2 3">
    <name type="scientific">Colletotrichum lupini</name>
    <dbReference type="NCBI Taxonomy" id="145971"/>
    <lineage>
        <taxon>Eukaryota</taxon>
        <taxon>Fungi</taxon>
        <taxon>Dikarya</taxon>
        <taxon>Ascomycota</taxon>
        <taxon>Pezizomycotina</taxon>
        <taxon>Sordariomycetes</taxon>
        <taxon>Hypocreomycetidae</taxon>
        <taxon>Glomerellales</taxon>
        <taxon>Glomerellaceae</taxon>
        <taxon>Colletotrichum</taxon>
        <taxon>Colletotrichum acutatum species complex</taxon>
    </lineage>
</organism>
<evidence type="ECO:0000256" key="1">
    <source>
        <dbReference type="SAM" id="MobiDB-lite"/>
    </source>
</evidence>